<evidence type="ECO:0000256" key="7">
    <source>
        <dbReference type="ARBA" id="ARBA00022837"/>
    </source>
</evidence>
<keyword evidence="7 13" id="KW-0106">Calcium</keyword>
<feature type="binding site" evidence="12">
    <location>
        <position position="253"/>
    </location>
    <ligand>
        <name>substrate</name>
    </ligand>
</feature>
<dbReference type="InterPro" id="IPR015377">
    <property type="entry name" value="Fumarylacetoacetase_N"/>
</dbReference>
<dbReference type="Gene3D" id="3.90.850.10">
    <property type="entry name" value="Fumarylacetoacetase-like, C-terminal domain"/>
    <property type="match status" value="1"/>
</dbReference>
<name>E1THG4_BURSG</name>
<dbReference type="eggNOG" id="COG0179">
    <property type="taxonomic scope" value="Bacteria"/>
</dbReference>
<evidence type="ECO:0000256" key="12">
    <source>
        <dbReference type="PIRSR" id="PIRSR605959-2"/>
    </source>
</evidence>
<proteinExistence type="predicted"/>
<keyword evidence="6 16" id="KW-0378">Hydrolase</keyword>
<dbReference type="OrthoDB" id="3766879at2"/>
<dbReference type="PANTHER" id="PTHR43069">
    <property type="entry name" value="FUMARYLACETOACETASE"/>
    <property type="match status" value="1"/>
</dbReference>
<dbReference type="InterPro" id="IPR036462">
    <property type="entry name" value="Fumarylacetoacetase_N_sf"/>
</dbReference>
<dbReference type="GO" id="GO:0004334">
    <property type="term" value="F:fumarylacetoacetase activity"/>
    <property type="evidence" value="ECO:0007669"/>
    <property type="project" value="UniProtKB-EC"/>
</dbReference>
<evidence type="ECO:0000313" key="16">
    <source>
        <dbReference type="EMBL" id="ADN61821.1"/>
    </source>
</evidence>
<feature type="domain" description="Fumarylacetoacetase N-terminal" evidence="15">
    <location>
        <begin position="29"/>
        <end position="133"/>
    </location>
</feature>
<comment type="cofactor">
    <cofactor evidence="1 13">
        <name>Ca(2+)</name>
        <dbReference type="ChEBI" id="CHEBI:29108"/>
    </cofactor>
</comment>
<keyword evidence="9" id="KW-0828">Tyrosine catabolism</keyword>
<feature type="binding site" evidence="13">
    <location>
        <position position="246"/>
    </location>
    <ligand>
        <name>Ca(2+)</name>
        <dbReference type="ChEBI" id="CHEBI:29108"/>
    </ligand>
</feature>
<dbReference type="SUPFAM" id="SSF63433">
    <property type="entry name" value="Fumarylacetoacetate hydrolase, FAH, N-terminal domain"/>
    <property type="match status" value="1"/>
</dbReference>
<dbReference type="InterPro" id="IPR005959">
    <property type="entry name" value="Fumarylacetoacetase"/>
</dbReference>
<reference evidence="16" key="1">
    <citation type="submission" date="2010-09" db="EMBL/GenBank/DDBJ databases">
        <title>Complete sequence of chromosome2 of Burkholderia sp. CCGE1003.</title>
        <authorList>
            <consortium name="US DOE Joint Genome Institute"/>
            <person name="Lucas S."/>
            <person name="Copeland A."/>
            <person name="Lapidus A."/>
            <person name="Cheng J.-F."/>
            <person name="Bruce D."/>
            <person name="Goodwin L."/>
            <person name="Pitluck S."/>
            <person name="Daligault H."/>
            <person name="Davenport K."/>
            <person name="Detter J.C."/>
            <person name="Han C."/>
            <person name="Tapia R."/>
            <person name="Land M."/>
            <person name="Hauser L."/>
            <person name="Jeffries C."/>
            <person name="Kyrpides N."/>
            <person name="Ivanova N."/>
            <person name="Ovchinnikova G."/>
            <person name="Martinez-Romero E."/>
            <person name="Rogel M.A."/>
            <person name="Auchtung J."/>
            <person name="Tiedje J.M."/>
            <person name="Woyke T."/>
        </authorList>
    </citation>
    <scope>NUCLEOTIDE SEQUENCE</scope>
    <source>
        <strain evidence="16">CCGE1003</strain>
    </source>
</reference>
<protein>
    <recommendedName>
        <fullName evidence="4">fumarylacetoacetase</fullName>
        <ecNumber evidence="4">3.7.1.2</ecNumber>
    </recommendedName>
</protein>
<evidence type="ECO:0000256" key="5">
    <source>
        <dbReference type="ARBA" id="ARBA00022723"/>
    </source>
</evidence>
<feature type="binding site" evidence="13">
    <location>
        <position position="141"/>
    </location>
    <ligand>
        <name>Ca(2+)</name>
        <dbReference type="ChEBI" id="CHEBI:29108"/>
    </ligand>
</feature>
<dbReference type="Pfam" id="PF01557">
    <property type="entry name" value="FAA_hydrolase"/>
    <property type="match status" value="1"/>
</dbReference>
<dbReference type="PANTHER" id="PTHR43069:SF2">
    <property type="entry name" value="FUMARYLACETOACETASE"/>
    <property type="match status" value="1"/>
</dbReference>
<evidence type="ECO:0000256" key="1">
    <source>
        <dbReference type="ARBA" id="ARBA00001913"/>
    </source>
</evidence>
<evidence type="ECO:0000256" key="3">
    <source>
        <dbReference type="ARBA" id="ARBA00004782"/>
    </source>
</evidence>
<dbReference type="HOGENOM" id="CLU_026207_2_0_4"/>
<evidence type="ECO:0000259" key="14">
    <source>
        <dbReference type="Pfam" id="PF01557"/>
    </source>
</evidence>
<dbReference type="Pfam" id="PF09298">
    <property type="entry name" value="FAA_hydrolase_N"/>
    <property type="match status" value="1"/>
</dbReference>
<dbReference type="InterPro" id="IPR036663">
    <property type="entry name" value="Fumarylacetoacetase_C_sf"/>
</dbReference>
<feature type="active site" description="Proton acceptor" evidence="11">
    <location>
        <position position="148"/>
    </location>
</feature>
<feature type="binding site" evidence="13">
    <location>
        <position position="246"/>
    </location>
    <ligand>
        <name>Mg(2+)</name>
        <dbReference type="ChEBI" id="CHEBI:18420"/>
    </ligand>
</feature>
<dbReference type="InterPro" id="IPR011234">
    <property type="entry name" value="Fumarylacetoacetase-like_C"/>
</dbReference>
<evidence type="ECO:0000256" key="10">
    <source>
        <dbReference type="ARBA" id="ARBA00023232"/>
    </source>
</evidence>
<feature type="binding site" evidence="12">
    <location>
        <position position="372"/>
    </location>
    <ligand>
        <name>substrate</name>
    </ligand>
</feature>
<feature type="binding site" evidence="13">
    <location>
        <position position="214"/>
    </location>
    <ligand>
        <name>Ca(2+)</name>
        <dbReference type="ChEBI" id="CHEBI:29108"/>
    </ligand>
</feature>
<dbReference type="AlphaFoldDB" id="E1THG4"/>
<organism evidence="16">
    <name type="scientific">Burkholderia sp. (strain CCGE1003)</name>
    <dbReference type="NCBI Taxonomy" id="640512"/>
    <lineage>
        <taxon>Bacteria</taxon>
        <taxon>Pseudomonadati</taxon>
        <taxon>Pseudomonadota</taxon>
        <taxon>Betaproteobacteria</taxon>
        <taxon>Burkholderiales</taxon>
        <taxon>Burkholderiaceae</taxon>
        <taxon>Burkholderia</taxon>
    </lineage>
</organism>
<keyword evidence="5 13" id="KW-0479">Metal-binding</keyword>
<evidence type="ECO:0000256" key="2">
    <source>
        <dbReference type="ARBA" id="ARBA00001946"/>
    </source>
</evidence>
<dbReference type="UniPathway" id="UPA00139">
    <property type="reaction ID" value="UER00341"/>
</dbReference>
<comment type="pathway">
    <text evidence="3">Amino-acid degradation; L-phenylalanine degradation; acetoacetate and fumarate from L-phenylalanine: step 6/6.</text>
</comment>
<dbReference type="Gene3D" id="2.30.30.230">
    <property type="entry name" value="Fumarylacetoacetase, N-terminal domain"/>
    <property type="match status" value="1"/>
</dbReference>
<evidence type="ECO:0000256" key="6">
    <source>
        <dbReference type="ARBA" id="ARBA00022801"/>
    </source>
</evidence>
<dbReference type="STRING" id="640512.BC1003_5911"/>
<evidence type="ECO:0000256" key="8">
    <source>
        <dbReference type="ARBA" id="ARBA00022842"/>
    </source>
</evidence>
<evidence type="ECO:0000256" key="9">
    <source>
        <dbReference type="ARBA" id="ARBA00022878"/>
    </source>
</evidence>
<feature type="binding site" evidence="13">
    <location>
        <position position="212"/>
    </location>
    <ligand>
        <name>Ca(2+)</name>
        <dbReference type="ChEBI" id="CHEBI:29108"/>
    </ligand>
</feature>
<feature type="domain" description="Fumarylacetoacetase-like C-terminal" evidence="14">
    <location>
        <begin position="155"/>
        <end position="435"/>
    </location>
</feature>
<dbReference type="GO" id="GO:0019628">
    <property type="term" value="P:urate catabolic process"/>
    <property type="evidence" value="ECO:0007669"/>
    <property type="project" value="UniProtKB-UniPathway"/>
</dbReference>
<dbReference type="EC" id="3.7.1.2" evidence="4"/>
<dbReference type="SUPFAM" id="SSF56529">
    <property type="entry name" value="FAH"/>
    <property type="match status" value="1"/>
</dbReference>
<dbReference type="GO" id="GO:1902000">
    <property type="term" value="P:homogentisate catabolic process"/>
    <property type="evidence" value="ECO:0007669"/>
    <property type="project" value="TreeGrafter"/>
</dbReference>
<keyword evidence="10" id="KW-0585">Phenylalanine catabolism</keyword>
<feature type="binding site" evidence="13">
    <location>
        <position position="265"/>
    </location>
    <ligand>
        <name>Mg(2+)</name>
        <dbReference type="ChEBI" id="CHEBI:18420"/>
    </ligand>
</feature>
<dbReference type="GO" id="GO:0046872">
    <property type="term" value="F:metal ion binding"/>
    <property type="evidence" value="ECO:0007669"/>
    <property type="project" value="UniProtKB-KW"/>
</dbReference>
<accession>E1THG4</accession>
<evidence type="ECO:0000259" key="15">
    <source>
        <dbReference type="Pfam" id="PF09298"/>
    </source>
</evidence>
<keyword evidence="8 13" id="KW-0460">Magnesium</keyword>
<dbReference type="KEGG" id="bgf:BC1003_5911"/>
<comment type="cofactor">
    <cofactor evidence="2 13">
        <name>Mg(2+)</name>
        <dbReference type="ChEBI" id="CHEBI:18420"/>
    </cofactor>
</comment>
<dbReference type="EMBL" id="CP002218">
    <property type="protein sequence ID" value="ADN61821.1"/>
    <property type="molecule type" value="Genomic_DNA"/>
</dbReference>
<dbReference type="UniPathway" id="UPA00394"/>
<dbReference type="NCBIfam" id="TIGR01266">
    <property type="entry name" value="fum_ac_acetase"/>
    <property type="match status" value="1"/>
</dbReference>
<feature type="binding site" evidence="13">
    <location>
        <position position="269"/>
    </location>
    <ligand>
        <name>Mg(2+)</name>
        <dbReference type="ChEBI" id="CHEBI:18420"/>
    </ligand>
</feature>
<dbReference type="GO" id="GO:0006572">
    <property type="term" value="P:L-tyrosine catabolic process"/>
    <property type="evidence" value="ECO:0007669"/>
    <property type="project" value="UniProtKB-KW"/>
</dbReference>
<evidence type="ECO:0000256" key="11">
    <source>
        <dbReference type="PIRSR" id="PIRSR605959-1"/>
    </source>
</evidence>
<gene>
    <name evidence="16" type="ordered locus">BC1003_5911</name>
</gene>
<sequence>MSTLNPTHDPARRSWIESANQPDTDFPIQNLPFGVFERDGVARGAVAIGEHAVDLRLLHESGLIAAGSDAALACEAAAAGTLERLMALPARYASALRAALSDLLKSDAPQRARVQQMADALLPRIDTLELRMPCNVGDYTDFLTSLHHTERHGRYKGLADPLPPAFKSLPIAYHGRASSLCVSGGEVRRPHGQYRDASGQIVFGPAPALDFELELAAWIGLGNRLTQPIAVDDAHAHIFGYSLLNDWSAKSIQWFEQVLGPFLGKSFHSSVSPWIVTAEALAPFRKAPVARAADDPPLMPHLHGLRDQREGGLHLELYAYLSTQALRESGAGAVRITHTHLDNLYWTFAQMVAHHTSNGCNLRTGDLLGSGTISGADDAARACITELTNAGRDPLRLPNGETRTALEDGDEITLSARATKTGAVPIGFGECRARIAPALELAFGPHEAEAAA</sequence>
<dbReference type="GO" id="GO:0006559">
    <property type="term" value="P:L-phenylalanine catabolic process"/>
    <property type="evidence" value="ECO:0007669"/>
    <property type="project" value="UniProtKB-UniPathway"/>
</dbReference>
<evidence type="ECO:0000256" key="4">
    <source>
        <dbReference type="ARBA" id="ARBA00012094"/>
    </source>
</evidence>
<evidence type="ECO:0000256" key="13">
    <source>
        <dbReference type="PIRSR" id="PIRSR605959-3"/>
    </source>
</evidence>